<gene>
    <name evidence="1" type="ORF">V6N11_019711</name>
</gene>
<organism evidence="1 2">
    <name type="scientific">Hibiscus sabdariffa</name>
    <name type="common">roselle</name>
    <dbReference type="NCBI Taxonomy" id="183260"/>
    <lineage>
        <taxon>Eukaryota</taxon>
        <taxon>Viridiplantae</taxon>
        <taxon>Streptophyta</taxon>
        <taxon>Embryophyta</taxon>
        <taxon>Tracheophyta</taxon>
        <taxon>Spermatophyta</taxon>
        <taxon>Magnoliopsida</taxon>
        <taxon>eudicotyledons</taxon>
        <taxon>Gunneridae</taxon>
        <taxon>Pentapetalae</taxon>
        <taxon>rosids</taxon>
        <taxon>malvids</taxon>
        <taxon>Malvales</taxon>
        <taxon>Malvaceae</taxon>
        <taxon>Malvoideae</taxon>
        <taxon>Hibiscus</taxon>
    </lineage>
</organism>
<accession>A0ABR2NM33</accession>
<comment type="caution">
    <text evidence="1">The sequence shown here is derived from an EMBL/GenBank/DDBJ whole genome shotgun (WGS) entry which is preliminary data.</text>
</comment>
<dbReference type="Proteomes" id="UP001396334">
    <property type="component" value="Unassembled WGS sequence"/>
</dbReference>
<reference evidence="1 2" key="1">
    <citation type="journal article" date="2024" name="G3 (Bethesda)">
        <title>Genome assembly of Hibiscus sabdariffa L. provides insights into metabolisms of medicinal natural products.</title>
        <authorList>
            <person name="Kim T."/>
        </authorList>
    </citation>
    <scope>NUCLEOTIDE SEQUENCE [LARGE SCALE GENOMIC DNA]</scope>
    <source>
        <strain evidence="1">TK-2024</strain>
        <tissue evidence="1">Old leaves</tissue>
    </source>
</reference>
<proteinExistence type="predicted"/>
<dbReference type="EMBL" id="JBBPBN010000125">
    <property type="protein sequence ID" value="KAK8977042.1"/>
    <property type="molecule type" value="Genomic_DNA"/>
</dbReference>
<protein>
    <submittedName>
        <fullName evidence="1">Uncharacterized protein</fullName>
    </submittedName>
</protein>
<keyword evidence="2" id="KW-1185">Reference proteome</keyword>
<evidence type="ECO:0000313" key="1">
    <source>
        <dbReference type="EMBL" id="KAK8977042.1"/>
    </source>
</evidence>
<evidence type="ECO:0000313" key="2">
    <source>
        <dbReference type="Proteomes" id="UP001396334"/>
    </source>
</evidence>
<sequence>MTRSLAWILAEQCWEIYRDLRWHSFAICLFDFLYPSLLGMGNFDVKLKKTLHFKTFTRLPLSMSILFTVKSLIRADTTNGSSVVSSRTREELVSSKLILQFFVGLDLFTMVPMDRTLMVLGFLMVMLLKDLRLGGVQSGVVRVSHIGISPGIFYHINLSTGSIRLLFFSLLDEVEPLES</sequence>
<name>A0ABR2NM33_9ROSI</name>